<evidence type="ECO:0000313" key="7">
    <source>
        <dbReference type="EMBL" id="KAK4882437.1"/>
    </source>
</evidence>
<evidence type="ECO:0000256" key="3">
    <source>
        <dbReference type="ARBA" id="ARBA00023015"/>
    </source>
</evidence>
<protein>
    <recommendedName>
        <fullName evidence="2">Regulatory protein zeste</fullName>
    </recommendedName>
</protein>
<dbReference type="Proteomes" id="UP001353858">
    <property type="component" value="Unassembled WGS sequence"/>
</dbReference>
<name>A0AAN7SI39_9COLE</name>
<keyword evidence="4" id="KW-0804">Transcription</keyword>
<dbReference type="Pfam" id="PF13873">
    <property type="entry name" value="Myb_DNA-bind_5"/>
    <property type="match status" value="1"/>
</dbReference>
<comment type="subunit">
    <text evidence="1">Self-associates forming complexes of several hundred monomers.</text>
</comment>
<gene>
    <name evidence="7" type="ORF">RN001_005756</name>
</gene>
<dbReference type="EMBL" id="JARPUR010000002">
    <property type="protein sequence ID" value="KAK4882437.1"/>
    <property type="molecule type" value="Genomic_DNA"/>
</dbReference>
<comment type="function">
    <text evidence="5">Involved in transvection phenomena (= synapsis-dependent gene expression), where the synaptic pairing of chromosomes carrying genes with which zeste interacts influences the expression of these genes. Zeste binds to DNA and stimulates transcription from a nearby promoter.</text>
</comment>
<evidence type="ECO:0000313" key="8">
    <source>
        <dbReference type="Proteomes" id="UP001353858"/>
    </source>
</evidence>
<comment type="caution">
    <text evidence="7">The sequence shown here is derived from an EMBL/GenBank/DDBJ whole genome shotgun (WGS) entry which is preliminary data.</text>
</comment>
<evidence type="ECO:0000256" key="4">
    <source>
        <dbReference type="ARBA" id="ARBA00023163"/>
    </source>
</evidence>
<feature type="domain" description="Myb/SANT-like DNA-binding" evidence="6">
    <location>
        <begin position="11"/>
        <end position="54"/>
    </location>
</feature>
<keyword evidence="8" id="KW-1185">Reference proteome</keyword>
<evidence type="ECO:0000256" key="1">
    <source>
        <dbReference type="ARBA" id="ARBA00011764"/>
    </source>
</evidence>
<reference evidence="8" key="1">
    <citation type="submission" date="2023-01" db="EMBL/GenBank/DDBJ databases">
        <title>Key to firefly adult light organ development and bioluminescence: homeobox transcription factors regulate luciferase expression and transportation to peroxisome.</title>
        <authorList>
            <person name="Fu X."/>
        </authorList>
    </citation>
    <scope>NUCLEOTIDE SEQUENCE [LARGE SCALE GENOMIC DNA]</scope>
</reference>
<proteinExistence type="predicted"/>
<accession>A0AAN7SI39</accession>
<keyword evidence="3" id="KW-0805">Transcription regulation</keyword>
<sequence length="103" mass="12077">MATPSYNVKNRNRNFSSSEKQLLLSIIYKYKHENKETDASNSEAKQKAWEALERYCKTSEEKELSNDLACRATSKTTFNASRRRLLQLFPLYAVLDMRKIHLN</sequence>
<evidence type="ECO:0000256" key="5">
    <source>
        <dbReference type="ARBA" id="ARBA00025466"/>
    </source>
</evidence>
<organism evidence="7 8">
    <name type="scientific">Aquatica leii</name>
    <dbReference type="NCBI Taxonomy" id="1421715"/>
    <lineage>
        <taxon>Eukaryota</taxon>
        <taxon>Metazoa</taxon>
        <taxon>Ecdysozoa</taxon>
        <taxon>Arthropoda</taxon>
        <taxon>Hexapoda</taxon>
        <taxon>Insecta</taxon>
        <taxon>Pterygota</taxon>
        <taxon>Neoptera</taxon>
        <taxon>Endopterygota</taxon>
        <taxon>Coleoptera</taxon>
        <taxon>Polyphaga</taxon>
        <taxon>Elateriformia</taxon>
        <taxon>Elateroidea</taxon>
        <taxon>Lampyridae</taxon>
        <taxon>Luciolinae</taxon>
        <taxon>Aquatica</taxon>
    </lineage>
</organism>
<evidence type="ECO:0000259" key="6">
    <source>
        <dbReference type="Pfam" id="PF13873"/>
    </source>
</evidence>
<dbReference type="AlphaFoldDB" id="A0AAN7SI39"/>
<evidence type="ECO:0000256" key="2">
    <source>
        <dbReference type="ARBA" id="ARBA00016807"/>
    </source>
</evidence>
<dbReference type="InterPro" id="IPR028002">
    <property type="entry name" value="Myb_DNA-bind_5"/>
</dbReference>